<evidence type="ECO:0000256" key="3">
    <source>
        <dbReference type="ARBA" id="ARBA00022842"/>
    </source>
</evidence>
<dbReference type="Proteomes" id="UP001321473">
    <property type="component" value="Unassembled WGS sequence"/>
</dbReference>
<comment type="catalytic activity">
    <reaction evidence="1">
        <text>an N-(acyl)-sphingosylphosphoethanolamine = an N-(acyl)-sphingosyl-1,3-cyclic phosphate + ethanolamine</text>
        <dbReference type="Rhea" id="RHEA:60648"/>
        <dbReference type="ChEBI" id="CHEBI:57603"/>
        <dbReference type="ChEBI" id="CHEBI:143891"/>
        <dbReference type="ChEBI" id="CHEBI:143892"/>
    </reaction>
</comment>
<accession>A0AAQ4EL05</accession>
<evidence type="ECO:0000313" key="7">
    <source>
        <dbReference type="Proteomes" id="UP001321473"/>
    </source>
</evidence>
<evidence type="ECO:0000256" key="4">
    <source>
        <dbReference type="ARBA" id="ARBA00023157"/>
    </source>
</evidence>
<organism evidence="6 7">
    <name type="scientific">Amblyomma americanum</name>
    <name type="common">Lone star tick</name>
    <dbReference type="NCBI Taxonomy" id="6943"/>
    <lineage>
        <taxon>Eukaryota</taxon>
        <taxon>Metazoa</taxon>
        <taxon>Ecdysozoa</taxon>
        <taxon>Arthropoda</taxon>
        <taxon>Chelicerata</taxon>
        <taxon>Arachnida</taxon>
        <taxon>Acari</taxon>
        <taxon>Parasitiformes</taxon>
        <taxon>Ixodida</taxon>
        <taxon>Ixodoidea</taxon>
        <taxon>Ixodidae</taxon>
        <taxon>Amblyomminae</taxon>
        <taxon>Amblyomma</taxon>
    </lineage>
</organism>
<evidence type="ECO:0000256" key="2">
    <source>
        <dbReference type="ARBA" id="ARBA00022723"/>
    </source>
</evidence>
<keyword evidence="5" id="KW-0456">Lyase</keyword>
<reference evidence="6 7" key="1">
    <citation type="journal article" date="2023" name="Arcadia Sci">
        <title>De novo assembly of a long-read Amblyomma americanum tick genome.</title>
        <authorList>
            <person name="Chou S."/>
            <person name="Poskanzer K.E."/>
            <person name="Rollins M."/>
            <person name="Thuy-Boun P.S."/>
        </authorList>
    </citation>
    <scope>NUCLEOTIDE SEQUENCE [LARGE SCALE GENOMIC DNA]</scope>
    <source>
        <strain evidence="6">F_SG_1</strain>
        <tissue evidence="6">Salivary glands</tissue>
    </source>
</reference>
<evidence type="ECO:0000256" key="5">
    <source>
        <dbReference type="ARBA" id="ARBA00023239"/>
    </source>
</evidence>
<protein>
    <submittedName>
        <fullName evidence="6">Uncharacterized protein</fullName>
    </submittedName>
</protein>
<name>A0AAQ4EL05_AMBAM</name>
<keyword evidence="4" id="KW-1015">Disulfide bond</keyword>
<keyword evidence="2" id="KW-0479">Metal-binding</keyword>
<dbReference type="GO" id="GO:0016829">
    <property type="term" value="F:lyase activity"/>
    <property type="evidence" value="ECO:0007669"/>
    <property type="project" value="UniProtKB-KW"/>
</dbReference>
<dbReference type="GO" id="GO:0006629">
    <property type="term" value="P:lipid metabolic process"/>
    <property type="evidence" value="ECO:0007669"/>
    <property type="project" value="InterPro"/>
</dbReference>
<dbReference type="AlphaFoldDB" id="A0AAQ4EL05"/>
<dbReference type="GO" id="GO:0046872">
    <property type="term" value="F:metal ion binding"/>
    <property type="evidence" value="ECO:0007669"/>
    <property type="project" value="UniProtKB-KW"/>
</dbReference>
<dbReference type="EMBL" id="JARKHS020014144">
    <property type="protein sequence ID" value="KAK8775434.1"/>
    <property type="molecule type" value="Genomic_DNA"/>
</dbReference>
<evidence type="ECO:0000313" key="6">
    <source>
        <dbReference type="EMBL" id="KAK8775434.1"/>
    </source>
</evidence>
<gene>
    <name evidence="6" type="ORF">V5799_031221</name>
</gene>
<sequence length="119" mass="13365">MANSLEEFDHFMAQGVNAIEADVAFAPNATALMFYHGPGCDYGRDCERETRIDEYLSYVKDAVSAEGGKHSDKMLLFYLDIKTENLRGRQAKYNAGVSLALNLMQHLWSQGKPTILCLR</sequence>
<dbReference type="GO" id="GO:0008081">
    <property type="term" value="F:phosphoric diester hydrolase activity"/>
    <property type="evidence" value="ECO:0007669"/>
    <property type="project" value="InterPro"/>
</dbReference>
<evidence type="ECO:0000256" key="1">
    <source>
        <dbReference type="ARBA" id="ARBA00000110"/>
    </source>
</evidence>
<proteinExistence type="predicted"/>
<comment type="caution">
    <text evidence="6">The sequence shown here is derived from an EMBL/GenBank/DDBJ whole genome shotgun (WGS) entry which is preliminary data.</text>
</comment>
<keyword evidence="7" id="KW-1185">Reference proteome</keyword>
<dbReference type="Gene3D" id="3.20.20.190">
    <property type="entry name" value="Phosphatidylinositol (PI) phosphodiesterase"/>
    <property type="match status" value="1"/>
</dbReference>
<keyword evidence="3" id="KW-0460">Magnesium</keyword>
<dbReference type="InterPro" id="IPR017946">
    <property type="entry name" value="PLC-like_Pdiesterase_TIM-brl"/>
</dbReference>